<evidence type="ECO:0000256" key="4">
    <source>
        <dbReference type="SAM" id="MobiDB-lite"/>
    </source>
</evidence>
<feature type="transmembrane region" description="Helical" evidence="5">
    <location>
        <begin position="12"/>
        <end position="33"/>
    </location>
</feature>
<dbReference type="PROSITE" id="PS50082">
    <property type="entry name" value="WD_REPEATS_2"/>
    <property type="match status" value="4"/>
</dbReference>
<feature type="repeat" description="WD" evidence="3">
    <location>
        <begin position="290"/>
        <end position="324"/>
    </location>
</feature>
<dbReference type="PROSITE" id="PS00678">
    <property type="entry name" value="WD_REPEATS_1"/>
    <property type="match status" value="2"/>
</dbReference>
<dbReference type="InterPro" id="IPR019775">
    <property type="entry name" value="WD40_repeat_CS"/>
</dbReference>
<keyword evidence="5" id="KW-0812">Transmembrane</keyword>
<evidence type="ECO:0000313" key="7">
    <source>
        <dbReference type="Proteomes" id="UP000887567"/>
    </source>
</evidence>
<dbReference type="RefSeq" id="XP_020894685.1">
    <property type="nucleotide sequence ID" value="XM_021039026.2"/>
</dbReference>
<dbReference type="OrthoDB" id="346371at2759"/>
<name>A0A913WVC4_EXADI</name>
<dbReference type="InterPro" id="IPR042410">
    <property type="entry name" value="WBSCR13"/>
</dbReference>
<dbReference type="InterPro" id="IPR036322">
    <property type="entry name" value="WD40_repeat_dom_sf"/>
</dbReference>
<evidence type="ECO:0000256" key="2">
    <source>
        <dbReference type="ARBA" id="ARBA00022737"/>
    </source>
</evidence>
<feature type="compositionally biased region" description="Basic residues" evidence="4">
    <location>
        <begin position="61"/>
        <end position="78"/>
    </location>
</feature>
<sequence length="462" mass="51719">MADTVGLESALGIIAVSVFLGALGLAAFVFFSLRKNSQNSSEEEKSKELSDSVNHKDKNGQKKIKPRTSSKKKTSNVVQNHRRQFSLLKGHTDHVFDLDFSQNGKYLASAAQDRTVRLWSVKDFKEKEHKYIRANVDFDHATKVNFSPDSSEDIRQPQKPLRFRAFITALANGNTIRVFKTSKKKDGSGTAVTGEFDFPVRHKTEIINIAIAANGKYIMSCSRDTTIILWDLKGEVLATLDTLQMQNTFCSLSPCGKFVASAGFTPDVKLWEVEFDKSDGFRKVSRAMELKGHTAGVYHFTFSSDSTRMATVSKDGTWRVWDIDVEYIKKEDPHLLLTGIYDASCNVFDNMLIAMSPDAYVTAISMGRSLALFNTENGNLEEFLEDVHGDNITAIAWHPSSRYLATAGGNDRQIRVWHNAVGIKVEIDDLEGRLMRAKSDTIRGRLEQQILEARASLDKLNV</sequence>
<dbReference type="GeneID" id="110233711"/>
<dbReference type="SUPFAM" id="SSF50978">
    <property type="entry name" value="WD40 repeat-like"/>
    <property type="match status" value="1"/>
</dbReference>
<feature type="repeat" description="WD" evidence="3">
    <location>
        <begin position="199"/>
        <end position="233"/>
    </location>
</feature>
<reference evidence="6" key="1">
    <citation type="submission" date="2022-11" db="UniProtKB">
        <authorList>
            <consortium name="EnsemblMetazoa"/>
        </authorList>
    </citation>
    <scope>IDENTIFICATION</scope>
</reference>
<protein>
    <recommendedName>
        <fullName evidence="8">Transducin beta-like protein 2</fullName>
    </recommendedName>
</protein>
<proteinExistence type="predicted"/>
<dbReference type="OMA" id="WDINVRY"/>
<dbReference type="Proteomes" id="UP000887567">
    <property type="component" value="Unplaced"/>
</dbReference>
<dbReference type="EnsemblMetazoa" id="XM_021039026.2">
    <property type="protein sequence ID" value="XP_020894685.1"/>
    <property type="gene ID" value="LOC110233711"/>
</dbReference>
<dbReference type="InterPro" id="IPR015943">
    <property type="entry name" value="WD40/YVTN_repeat-like_dom_sf"/>
</dbReference>
<accession>A0A913WVC4</accession>
<feature type="repeat" description="WD" evidence="3">
    <location>
        <begin position="385"/>
        <end position="417"/>
    </location>
</feature>
<dbReference type="InterPro" id="IPR020472">
    <property type="entry name" value="WD40_PAC1"/>
</dbReference>
<keyword evidence="7" id="KW-1185">Reference proteome</keyword>
<dbReference type="PROSITE" id="PS50294">
    <property type="entry name" value="WD_REPEATS_REGION"/>
    <property type="match status" value="3"/>
</dbReference>
<keyword evidence="2" id="KW-0677">Repeat</keyword>
<dbReference type="InterPro" id="IPR001680">
    <property type="entry name" value="WD40_rpt"/>
</dbReference>
<evidence type="ECO:0000256" key="5">
    <source>
        <dbReference type="SAM" id="Phobius"/>
    </source>
</evidence>
<dbReference type="GO" id="GO:0030968">
    <property type="term" value="P:endoplasmic reticulum unfolded protein response"/>
    <property type="evidence" value="ECO:0007669"/>
    <property type="project" value="TreeGrafter"/>
</dbReference>
<dbReference type="SMART" id="SM00320">
    <property type="entry name" value="WD40"/>
    <property type="match status" value="5"/>
</dbReference>
<evidence type="ECO:0000256" key="3">
    <source>
        <dbReference type="PROSITE-ProRule" id="PRU00221"/>
    </source>
</evidence>
<dbReference type="Pfam" id="PF00400">
    <property type="entry name" value="WD40"/>
    <property type="match status" value="4"/>
</dbReference>
<keyword evidence="1 3" id="KW-0853">WD repeat</keyword>
<dbReference type="AlphaFoldDB" id="A0A913WVC4"/>
<feature type="compositionally biased region" description="Basic and acidic residues" evidence="4">
    <location>
        <begin position="42"/>
        <end position="60"/>
    </location>
</feature>
<dbReference type="PRINTS" id="PR00320">
    <property type="entry name" value="GPROTEINBRPT"/>
</dbReference>
<dbReference type="PANTHER" id="PTHR44321:SF1">
    <property type="entry name" value="TRANSDUCIN BETA-LIKE PROTEIN 2"/>
    <property type="match status" value="1"/>
</dbReference>
<feature type="region of interest" description="Disordered" evidence="4">
    <location>
        <begin position="41"/>
        <end position="78"/>
    </location>
</feature>
<evidence type="ECO:0000256" key="1">
    <source>
        <dbReference type="ARBA" id="ARBA00022574"/>
    </source>
</evidence>
<organism evidence="6 7">
    <name type="scientific">Exaiptasia diaphana</name>
    <name type="common">Tropical sea anemone</name>
    <name type="synonym">Aiptasia pulchella</name>
    <dbReference type="NCBI Taxonomy" id="2652724"/>
    <lineage>
        <taxon>Eukaryota</taxon>
        <taxon>Metazoa</taxon>
        <taxon>Cnidaria</taxon>
        <taxon>Anthozoa</taxon>
        <taxon>Hexacorallia</taxon>
        <taxon>Actiniaria</taxon>
        <taxon>Aiptasiidae</taxon>
        <taxon>Exaiptasia</taxon>
    </lineage>
</organism>
<dbReference type="GO" id="GO:0005783">
    <property type="term" value="C:endoplasmic reticulum"/>
    <property type="evidence" value="ECO:0007669"/>
    <property type="project" value="TreeGrafter"/>
</dbReference>
<dbReference type="PANTHER" id="PTHR44321">
    <property type="entry name" value="TRANSDUCIN BETA-LIKE PROTEIN 2"/>
    <property type="match status" value="1"/>
</dbReference>
<dbReference type="Gene3D" id="2.130.10.10">
    <property type="entry name" value="YVTN repeat-like/Quinoprotein amine dehydrogenase"/>
    <property type="match status" value="2"/>
</dbReference>
<feature type="repeat" description="WD" evidence="3">
    <location>
        <begin position="88"/>
        <end position="129"/>
    </location>
</feature>
<keyword evidence="5" id="KW-1133">Transmembrane helix</keyword>
<dbReference type="KEGG" id="epa:110233711"/>
<evidence type="ECO:0000313" key="6">
    <source>
        <dbReference type="EnsemblMetazoa" id="XP_020894685.1"/>
    </source>
</evidence>
<evidence type="ECO:0008006" key="8">
    <source>
        <dbReference type="Google" id="ProtNLM"/>
    </source>
</evidence>
<keyword evidence="5" id="KW-0472">Membrane</keyword>